<name>A0AA47KJ52_9GAMM</name>
<proteinExistence type="predicted"/>
<dbReference type="AlphaFoldDB" id="A0AA47KJ52"/>
<reference evidence="1" key="1">
    <citation type="submission" date="2022-09" db="EMBL/GenBank/DDBJ databases">
        <authorList>
            <person name="Li Z.-J."/>
        </authorList>
    </citation>
    <scope>NUCLEOTIDE SEQUENCE</scope>
    <source>
        <strain evidence="1">TGB11</strain>
    </source>
</reference>
<dbReference type="Proteomes" id="UP001164748">
    <property type="component" value="Chromosome"/>
</dbReference>
<evidence type="ECO:0000313" key="2">
    <source>
        <dbReference type="Proteomes" id="UP001164748"/>
    </source>
</evidence>
<evidence type="ECO:0000313" key="1">
    <source>
        <dbReference type="EMBL" id="WBA07885.1"/>
    </source>
</evidence>
<dbReference type="PANTHER" id="PTHR31118">
    <property type="entry name" value="CYCLASE-LIKE PROTEIN 2"/>
    <property type="match status" value="1"/>
</dbReference>
<accession>A0AA47KJ52</accession>
<dbReference type="InterPro" id="IPR037175">
    <property type="entry name" value="KFase_sf"/>
</dbReference>
<protein>
    <submittedName>
        <fullName evidence="1">Cyclase family protein</fullName>
    </submittedName>
</protein>
<sequence length="219" mass="24568">MKITDLSMVLEEGMQTFATHWHPFFESTQLGRHGIENRETRKIVLGTHTGTHIDAPRHFISGGETVENIPLSQLNGQAKVVDFSSLPDKHEITEDELRTCLNDKCPDRLVARFDWDLKLNTNEYYTDHAFFSEDACQWLVDNGCKLIALDTPQPDNPLNGRGAEKDAPNHKILLGAGVVIVEYLVDIRSLQCDTIMLIVAPLKIKDGDGAPVRCFAIEE</sequence>
<gene>
    <name evidence="1" type="ORF">N8M53_08520</name>
</gene>
<organism evidence="1 2">
    <name type="scientific">Salinivibrio kushneri</name>
    <dbReference type="NCBI Taxonomy" id="1908198"/>
    <lineage>
        <taxon>Bacteria</taxon>
        <taxon>Pseudomonadati</taxon>
        <taxon>Pseudomonadota</taxon>
        <taxon>Gammaproteobacteria</taxon>
        <taxon>Vibrionales</taxon>
        <taxon>Vibrionaceae</taxon>
        <taxon>Salinivibrio</taxon>
    </lineage>
</organism>
<dbReference type="PANTHER" id="PTHR31118:SF12">
    <property type="entry name" value="CYCLASE-LIKE PROTEIN 2"/>
    <property type="match status" value="1"/>
</dbReference>
<dbReference type="RefSeq" id="WP_269578470.1">
    <property type="nucleotide sequence ID" value="NZ_CP114588.1"/>
</dbReference>
<dbReference type="Pfam" id="PF04199">
    <property type="entry name" value="Cyclase"/>
    <property type="match status" value="1"/>
</dbReference>
<dbReference type="GO" id="GO:0019441">
    <property type="term" value="P:L-tryptophan catabolic process to kynurenine"/>
    <property type="evidence" value="ECO:0007669"/>
    <property type="project" value="InterPro"/>
</dbReference>
<dbReference type="EMBL" id="CP114588">
    <property type="protein sequence ID" value="WBA07885.1"/>
    <property type="molecule type" value="Genomic_DNA"/>
</dbReference>
<dbReference type="Gene3D" id="3.50.30.50">
    <property type="entry name" value="Putative cyclase"/>
    <property type="match status" value="1"/>
</dbReference>
<dbReference type="InterPro" id="IPR007325">
    <property type="entry name" value="KFase/CYL"/>
</dbReference>
<dbReference type="SUPFAM" id="SSF102198">
    <property type="entry name" value="Putative cyclase"/>
    <property type="match status" value="1"/>
</dbReference>
<dbReference type="GO" id="GO:0004061">
    <property type="term" value="F:arylformamidase activity"/>
    <property type="evidence" value="ECO:0007669"/>
    <property type="project" value="InterPro"/>
</dbReference>